<feature type="region of interest" description="Disordered" evidence="1">
    <location>
        <begin position="1"/>
        <end position="22"/>
    </location>
</feature>
<accession>A0AAE3VDI3</accession>
<feature type="region of interest" description="Disordered" evidence="1">
    <location>
        <begin position="113"/>
        <end position="144"/>
    </location>
</feature>
<keyword evidence="3" id="KW-1185">Reference proteome</keyword>
<evidence type="ECO:0000313" key="2">
    <source>
        <dbReference type="EMBL" id="MDQ0288527.1"/>
    </source>
</evidence>
<reference evidence="2" key="1">
    <citation type="submission" date="2023-07" db="EMBL/GenBank/DDBJ databases">
        <title>Genomic Encyclopedia of Type Strains, Phase IV (KMG-IV): sequencing the most valuable type-strain genomes for metagenomic binning, comparative biology and taxonomic classification.</title>
        <authorList>
            <person name="Goeker M."/>
        </authorList>
    </citation>
    <scope>NUCLEOTIDE SEQUENCE</scope>
    <source>
        <strain evidence="2">DSM 24202</strain>
    </source>
</reference>
<dbReference type="RefSeq" id="WP_307259854.1">
    <property type="nucleotide sequence ID" value="NZ_JAUSVL010000001.1"/>
</dbReference>
<organism evidence="2 3">
    <name type="scientific">Oligosphaera ethanolica</name>
    <dbReference type="NCBI Taxonomy" id="760260"/>
    <lineage>
        <taxon>Bacteria</taxon>
        <taxon>Pseudomonadati</taxon>
        <taxon>Lentisphaerota</taxon>
        <taxon>Oligosphaeria</taxon>
        <taxon>Oligosphaerales</taxon>
        <taxon>Oligosphaeraceae</taxon>
        <taxon>Oligosphaera</taxon>
    </lineage>
</organism>
<gene>
    <name evidence="2" type="ORF">J3R75_000634</name>
</gene>
<dbReference type="AlphaFoldDB" id="A0AAE3VDI3"/>
<evidence type="ECO:0000256" key="1">
    <source>
        <dbReference type="SAM" id="MobiDB-lite"/>
    </source>
</evidence>
<name>A0AAE3VDI3_9BACT</name>
<comment type="caution">
    <text evidence="2">The sequence shown here is derived from an EMBL/GenBank/DDBJ whole genome shotgun (WGS) entry which is preliminary data.</text>
</comment>
<protein>
    <submittedName>
        <fullName evidence="2">Uncharacterized protein</fullName>
    </submittedName>
</protein>
<feature type="region of interest" description="Disordered" evidence="1">
    <location>
        <begin position="36"/>
        <end position="60"/>
    </location>
</feature>
<dbReference type="EMBL" id="JAUSVL010000001">
    <property type="protein sequence ID" value="MDQ0288527.1"/>
    <property type="molecule type" value="Genomic_DNA"/>
</dbReference>
<proteinExistence type="predicted"/>
<evidence type="ECO:0000313" key="3">
    <source>
        <dbReference type="Proteomes" id="UP001238163"/>
    </source>
</evidence>
<dbReference type="Proteomes" id="UP001238163">
    <property type="component" value="Unassembled WGS sequence"/>
</dbReference>
<sequence>MYTPALRWDNLQETHGPPPPSHSILISADLCGNVFHRSNHPGGENTGDNLQETHGQPPPIWETNQAASFIGVTTPALRWDNLQETHGPPPPSHPTLISADLCGNVFHRSNHPGASLGQFAGNPRPAAAQPSDLDFRRPLRQRVS</sequence>